<keyword evidence="7" id="KW-1185">Reference proteome</keyword>
<accession>A0A7J7FF02</accession>
<protein>
    <recommendedName>
        <fullName evidence="5">EF-hand domain-containing protein</fullName>
    </recommendedName>
</protein>
<name>A0A7J7FF02_DICBM</name>
<evidence type="ECO:0000256" key="4">
    <source>
        <dbReference type="SAM" id="MobiDB-lite"/>
    </source>
</evidence>
<dbReference type="PANTHER" id="PTHR34524">
    <property type="entry name" value="CALCYPHOSIN"/>
    <property type="match status" value="1"/>
</dbReference>
<evidence type="ECO:0000313" key="7">
    <source>
        <dbReference type="Proteomes" id="UP000551758"/>
    </source>
</evidence>
<evidence type="ECO:0000256" key="2">
    <source>
        <dbReference type="ARBA" id="ARBA00022737"/>
    </source>
</evidence>
<evidence type="ECO:0000313" key="6">
    <source>
        <dbReference type="EMBL" id="KAF5926625.1"/>
    </source>
</evidence>
<dbReference type="AlphaFoldDB" id="A0A7J7FF02"/>
<dbReference type="Proteomes" id="UP000551758">
    <property type="component" value="Unassembled WGS sequence"/>
</dbReference>
<comment type="caution">
    <text evidence="6">The sequence shown here is derived from an EMBL/GenBank/DDBJ whole genome shotgun (WGS) entry which is preliminary data.</text>
</comment>
<evidence type="ECO:0000256" key="1">
    <source>
        <dbReference type="ARBA" id="ARBA00022723"/>
    </source>
</evidence>
<feature type="domain" description="EF-hand" evidence="5">
    <location>
        <begin position="354"/>
        <end position="389"/>
    </location>
</feature>
<dbReference type="InterPro" id="IPR002048">
    <property type="entry name" value="EF_hand_dom"/>
</dbReference>
<dbReference type="SUPFAM" id="SSF47473">
    <property type="entry name" value="EF-hand"/>
    <property type="match status" value="1"/>
</dbReference>
<gene>
    <name evidence="6" type="ORF">HPG69_001254</name>
</gene>
<keyword evidence="3" id="KW-0106">Calcium</keyword>
<proteinExistence type="predicted"/>
<dbReference type="Gene3D" id="1.10.238.10">
    <property type="entry name" value="EF-hand"/>
    <property type="match status" value="2"/>
</dbReference>
<evidence type="ECO:0000256" key="3">
    <source>
        <dbReference type="ARBA" id="ARBA00022837"/>
    </source>
</evidence>
<evidence type="ECO:0000259" key="5">
    <source>
        <dbReference type="PROSITE" id="PS50222"/>
    </source>
</evidence>
<sequence>MDFEIMGNPESLPTCDDFSYVPLSTAHIYFNPPNSSSAFGCVTPCQIPCTQRHLNELEQDIIPENLPAPTDKYKLKYQQYKTEMKEGYKQYSQKKAEKAKSNITHQQSPRNGTDDKCVRGEEAFADDLTVLDRKALLQQGYADHTYSAQGSTRKSDAEAVAAEKKKQTVAEQVMTDHLSRAVISDPEQDVTTEKQEGARVLPDPTIAPLRFRKRTLHETKIRTHSTLTENILSHKVQFDSRIISRTSVLPFIQKNVYSHQRGRRTGKQYRLGDFYIGGNLTFLSSDHPRLPESIKENTLLMLRITNVDQIALDSLKSDSVEREDDLTHQEAKDKLVLEAIQAVLQEQLRNRGVRVLTGLGKYLQRLDKEGNGLLDKADFKQALKVFHLQVSENDFESSWRILNGNGNGNGKVDYGEFKRAIIGEMNEYRKSFVRKAFMKLDFNKTGSVSIINISKCYCAKKHPQVVSGNYSESECIRFLKCYHFTGLLMSLFHSQYYFTGHSTEEEIRSSFLETLKDACSKSDEVSYGEFEDYYEGLSAGIVNDEDFVTILRTPWGI</sequence>
<keyword evidence="2" id="KW-0677">Repeat</keyword>
<dbReference type="PROSITE" id="PS50222">
    <property type="entry name" value="EF_HAND_2"/>
    <property type="match status" value="1"/>
</dbReference>
<feature type="compositionally biased region" description="Polar residues" evidence="4">
    <location>
        <begin position="101"/>
        <end position="111"/>
    </location>
</feature>
<organism evidence="6 7">
    <name type="scientific">Diceros bicornis minor</name>
    <name type="common">South-central black rhinoceros</name>
    <dbReference type="NCBI Taxonomy" id="77932"/>
    <lineage>
        <taxon>Eukaryota</taxon>
        <taxon>Metazoa</taxon>
        <taxon>Chordata</taxon>
        <taxon>Craniata</taxon>
        <taxon>Vertebrata</taxon>
        <taxon>Euteleostomi</taxon>
        <taxon>Mammalia</taxon>
        <taxon>Eutheria</taxon>
        <taxon>Laurasiatheria</taxon>
        <taxon>Perissodactyla</taxon>
        <taxon>Rhinocerotidae</taxon>
        <taxon>Diceros</taxon>
    </lineage>
</organism>
<keyword evidence="1" id="KW-0479">Metal-binding</keyword>
<dbReference type="GO" id="GO:0005509">
    <property type="term" value="F:calcium ion binding"/>
    <property type="evidence" value="ECO:0007669"/>
    <property type="project" value="InterPro"/>
</dbReference>
<dbReference type="EMBL" id="JACDTQ010000745">
    <property type="protein sequence ID" value="KAF5926625.1"/>
    <property type="molecule type" value="Genomic_DNA"/>
</dbReference>
<dbReference type="PANTHER" id="PTHR34524:SF3">
    <property type="entry name" value="CALCYPHOSIN-2"/>
    <property type="match status" value="1"/>
</dbReference>
<feature type="region of interest" description="Disordered" evidence="4">
    <location>
        <begin position="95"/>
        <end position="117"/>
    </location>
</feature>
<dbReference type="InterPro" id="IPR051581">
    <property type="entry name" value="Ca-bind"/>
</dbReference>
<reference evidence="6 7" key="1">
    <citation type="journal article" date="2020" name="Mol. Biol. Evol.">
        <title>Interspecific Gene Flow and the Evolution of Specialization in Black and White Rhinoceros.</title>
        <authorList>
            <person name="Moodley Y."/>
            <person name="Westbury M.V."/>
            <person name="Russo I.M."/>
            <person name="Gopalakrishnan S."/>
            <person name="Rakotoarivelo A."/>
            <person name="Olsen R.A."/>
            <person name="Prost S."/>
            <person name="Tunstall T."/>
            <person name="Ryder O.A."/>
            <person name="Dalen L."/>
            <person name="Bruford M.W."/>
        </authorList>
    </citation>
    <scope>NUCLEOTIDE SEQUENCE [LARGE SCALE GENOMIC DNA]</scope>
    <source>
        <strain evidence="6">SBR-YM</strain>
        <tissue evidence="6">Skin</tissue>
    </source>
</reference>
<dbReference type="InterPro" id="IPR011992">
    <property type="entry name" value="EF-hand-dom_pair"/>
</dbReference>